<gene>
    <name evidence="4" type="ORF">ABIC55_003720</name>
</gene>
<evidence type="ECO:0000313" key="4">
    <source>
        <dbReference type="EMBL" id="MET3658602.1"/>
    </source>
</evidence>
<dbReference type="SUPFAM" id="SSF56300">
    <property type="entry name" value="Metallo-dependent phosphatases"/>
    <property type="match status" value="1"/>
</dbReference>
<keyword evidence="5" id="KW-1185">Reference proteome</keyword>
<dbReference type="CDD" id="cd00841">
    <property type="entry name" value="MPP_YfcE"/>
    <property type="match status" value="1"/>
</dbReference>
<evidence type="ECO:0000256" key="1">
    <source>
        <dbReference type="ARBA" id="ARBA00008950"/>
    </source>
</evidence>
<keyword evidence="2" id="KW-0479">Metal-binding</keyword>
<evidence type="ECO:0000259" key="3">
    <source>
        <dbReference type="Pfam" id="PF12850"/>
    </source>
</evidence>
<dbReference type="Gene3D" id="3.60.21.10">
    <property type="match status" value="1"/>
</dbReference>
<dbReference type="InterPro" id="IPR000979">
    <property type="entry name" value="Phosphodiesterase_MJ0936/Vps29"/>
</dbReference>
<organism evidence="4 5">
    <name type="scientific">Sporosarcina psychrophila</name>
    <name type="common">Bacillus psychrophilus</name>
    <dbReference type="NCBI Taxonomy" id="1476"/>
    <lineage>
        <taxon>Bacteria</taxon>
        <taxon>Bacillati</taxon>
        <taxon>Bacillota</taxon>
        <taxon>Bacilli</taxon>
        <taxon>Bacillales</taxon>
        <taxon>Caryophanaceae</taxon>
        <taxon>Sporosarcina</taxon>
    </lineage>
</organism>
<accession>A0ABV2KC02</accession>
<dbReference type="InterPro" id="IPR024654">
    <property type="entry name" value="Calcineurin-like_PHP_lpxH"/>
</dbReference>
<reference evidence="4 5" key="1">
    <citation type="submission" date="2024-06" db="EMBL/GenBank/DDBJ databases">
        <title>Sorghum-associated microbial communities from plants grown in Nebraska, USA.</title>
        <authorList>
            <person name="Schachtman D."/>
        </authorList>
    </citation>
    <scope>NUCLEOTIDE SEQUENCE [LARGE SCALE GENOMIC DNA]</scope>
    <source>
        <strain evidence="4 5">1288</strain>
    </source>
</reference>
<dbReference type="Pfam" id="PF12850">
    <property type="entry name" value="Metallophos_2"/>
    <property type="match status" value="1"/>
</dbReference>
<proteinExistence type="inferred from homology"/>
<evidence type="ECO:0000256" key="2">
    <source>
        <dbReference type="RuleBase" id="RU362039"/>
    </source>
</evidence>
<dbReference type="PANTHER" id="PTHR11124">
    <property type="entry name" value="VACUOLAR SORTING PROTEIN VPS29"/>
    <property type="match status" value="1"/>
</dbReference>
<dbReference type="InterPro" id="IPR029052">
    <property type="entry name" value="Metallo-depent_PP-like"/>
</dbReference>
<evidence type="ECO:0000313" key="5">
    <source>
        <dbReference type="Proteomes" id="UP001549104"/>
    </source>
</evidence>
<dbReference type="Proteomes" id="UP001549104">
    <property type="component" value="Unassembled WGS sequence"/>
</dbReference>
<protein>
    <recommendedName>
        <fullName evidence="2">Phosphoesterase</fullName>
        <ecNumber evidence="2">3.1.4.-</ecNumber>
    </recommendedName>
</protein>
<dbReference type="InterPro" id="IPR041802">
    <property type="entry name" value="MPP_YfcE"/>
</dbReference>
<name>A0ABV2KC02_SPOPS</name>
<dbReference type="EMBL" id="JBEPME010000006">
    <property type="protein sequence ID" value="MET3658602.1"/>
    <property type="molecule type" value="Genomic_DNA"/>
</dbReference>
<dbReference type="EC" id="3.1.4.-" evidence="2"/>
<comment type="similarity">
    <text evidence="1 2">Belongs to the metallophosphoesterase superfamily. YfcE family.</text>
</comment>
<comment type="caution">
    <text evidence="4">The sequence shown here is derived from an EMBL/GenBank/DDBJ whole genome shotgun (WGS) entry which is preliminary data.</text>
</comment>
<dbReference type="RefSeq" id="WP_187047347.1">
    <property type="nucleotide sequence ID" value="NZ_JBEPME010000006.1"/>
</dbReference>
<sequence length="164" mass="18053">MKIVVMSDSHGDKETVKAVSALSADATFHCGDSELSFDDSVLQTMHRVRGNCDRDARFPASVAVKVEGKTVLAVHGHEHDVKQSLMGLYYYAKESGADIVLFGHSHLYGAEMKDGILFLNPGSTMQPRGGKDATYAVVEWDETVRVTFKNMASEIVDFIEIKKI</sequence>
<dbReference type="NCBIfam" id="TIGR00040">
    <property type="entry name" value="yfcE"/>
    <property type="match status" value="1"/>
</dbReference>
<comment type="cofactor">
    <cofactor evidence="2">
        <name>a divalent metal cation</name>
        <dbReference type="ChEBI" id="CHEBI:60240"/>
    </cofactor>
</comment>
<feature type="domain" description="Calcineurin-like phosphoesterase" evidence="3">
    <location>
        <begin position="1"/>
        <end position="142"/>
    </location>
</feature>